<name>A0ACB9R643_9MYRT</name>
<gene>
    <name evidence="1" type="ORF">MLD38_011966</name>
</gene>
<reference evidence="2" key="1">
    <citation type="journal article" date="2023" name="Front. Plant Sci.">
        <title>Chromosomal-level genome assembly of Melastoma candidum provides insights into trichome evolution.</title>
        <authorList>
            <person name="Zhong Y."/>
            <person name="Wu W."/>
            <person name="Sun C."/>
            <person name="Zou P."/>
            <person name="Liu Y."/>
            <person name="Dai S."/>
            <person name="Zhou R."/>
        </authorList>
    </citation>
    <scope>NUCLEOTIDE SEQUENCE [LARGE SCALE GENOMIC DNA]</scope>
</reference>
<dbReference type="EMBL" id="CM042883">
    <property type="protein sequence ID" value="KAI4373907.1"/>
    <property type="molecule type" value="Genomic_DNA"/>
</dbReference>
<evidence type="ECO:0000313" key="2">
    <source>
        <dbReference type="Proteomes" id="UP001057402"/>
    </source>
</evidence>
<keyword evidence="2" id="KW-1185">Reference proteome</keyword>
<organism evidence="1 2">
    <name type="scientific">Melastoma candidum</name>
    <dbReference type="NCBI Taxonomy" id="119954"/>
    <lineage>
        <taxon>Eukaryota</taxon>
        <taxon>Viridiplantae</taxon>
        <taxon>Streptophyta</taxon>
        <taxon>Embryophyta</taxon>
        <taxon>Tracheophyta</taxon>
        <taxon>Spermatophyta</taxon>
        <taxon>Magnoliopsida</taxon>
        <taxon>eudicotyledons</taxon>
        <taxon>Gunneridae</taxon>
        <taxon>Pentapetalae</taxon>
        <taxon>rosids</taxon>
        <taxon>malvids</taxon>
        <taxon>Myrtales</taxon>
        <taxon>Melastomataceae</taxon>
        <taxon>Melastomatoideae</taxon>
        <taxon>Melastomateae</taxon>
        <taxon>Melastoma</taxon>
    </lineage>
</organism>
<sequence length="261" mass="30070">MLEATRAFHEMPVEEKAVYSSKEAGRKVKYFNNLELYKSKYAIWRDTLFCLMDPQELNPLHLPPICRDAMLEYSKYVKALGMTLLELLSEVLGLKREYLKNMDCVKGHVFVCHYYPACPEPHLTMGTTRHTDPSFLTILLQDNSGGLKVLHRDQWVEVPPLPGALIINIRDLLQFMSNGIFESVEHRVQANKVGPRLSVAVFFGHYLLAPTMEYGPIKELLSEEYPAIYRDITIEQYTSEYYGRGLDDNIGTVIESFRLQK</sequence>
<comment type="caution">
    <text evidence="1">The sequence shown here is derived from an EMBL/GenBank/DDBJ whole genome shotgun (WGS) entry which is preliminary data.</text>
</comment>
<proteinExistence type="predicted"/>
<evidence type="ECO:0000313" key="1">
    <source>
        <dbReference type="EMBL" id="KAI4373907.1"/>
    </source>
</evidence>
<accession>A0ACB9R643</accession>
<protein>
    <submittedName>
        <fullName evidence="1">Uncharacterized protein</fullName>
    </submittedName>
</protein>
<dbReference type="Proteomes" id="UP001057402">
    <property type="component" value="Chromosome 4"/>
</dbReference>